<accession>A0A392PQU1</accession>
<protein>
    <submittedName>
        <fullName evidence="1">Uncharacterized protein</fullName>
    </submittedName>
</protein>
<evidence type="ECO:0000313" key="1">
    <source>
        <dbReference type="EMBL" id="MCI14082.1"/>
    </source>
</evidence>
<dbReference type="AlphaFoldDB" id="A0A392PQU1"/>
<evidence type="ECO:0000313" key="2">
    <source>
        <dbReference type="Proteomes" id="UP000265520"/>
    </source>
</evidence>
<feature type="non-terminal residue" evidence="1">
    <location>
        <position position="1"/>
    </location>
</feature>
<comment type="caution">
    <text evidence="1">The sequence shown here is derived from an EMBL/GenBank/DDBJ whole genome shotgun (WGS) entry which is preliminary data.</text>
</comment>
<keyword evidence="2" id="KW-1185">Reference proteome</keyword>
<proteinExistence type="predicted"/>
<organism evidence="1 2">
    <name type="scientific">Trifolium medium</name>
    <dbReference type="NCBI Taxonomy" id="97028"/>
    <lineage>
        <taxon>Eukaryota</taxon>
        <taxon>Viridiplantae</taxon>
        <taxon>Streptophyta</taxon>
        <taxon>Embryophyta</taxon>
        <taxon>Tracheophyta</taxon>
        <taxon>Spermatophyta</taxon>
        <taxon>Magnoliopsida</taxon>
        <taxon>eudicotyledons</taxon>
        <taxon>Gunneridae</taxon>
        <taxon>Pentapetalae</taxon>
        <taxon>rosids</taxon>
        <taxon>fabids</taxon>
        <taxon>Fabales</taxon>
        <taxon>Fabaceae</taxon>
        <taxon>Papilionoideae</taxon>
        <taxon>50 kb inversion clade</taxon>
        <taxon>NPAAA clade</taxon>
        <taxon>Hologalegina</taxon>
        <taxon>IRL clade</taxon>
        <taxon>Trifolieae</taxon>
        <taxon>Trifolium</taxon>
    </lineage>
</organism>
<dbReference type="EMBL" id="LXQA010090900">
    <property type="protein sequence ID" value="MCI14082.1"/>
    <property type="molecule type" value="Genomic_DNA"/>
</dbReference>
<dbReference type="Proteomes" id="UP000265520">
    <property type="component" value="Unassembled WGS sequence"/>
</dbReference>
<reference evidence="1 2" key="1">
    <citation type="journal article" date="2018" name="Front. Plant Sci.">
        <title>Red Clover (Trifolium pratense) and Zigzag Clover (T. medium) - A Picture of Genomic Similarities and Differences.</title>
        <authorList>
            <person name="Dluhosova J."/>
            <person name="Istvanek J."/>
            <person name="Nedelnik J."/>
            <person name="Repkova J."/>
        </authorList>
    </citation>
    <scope>NUCLEOTIDE SEQUENCE [LARGE SCALE GENOMIC DNA]</scope>
    <source>
        <strain evidence="2">cv. 10/8</strain>
        <tissue evidence="1">Leaf</tissue>
    </source>
</reference>
<sequence length="20" mass="2299">IPPTSVPVIVREYGQEHYIT</sequence>
<name>A0A392PQU1_9FABA</name>